<evidence type="ECO:0000259" key="7">
    <source>
        <dbReference type="Pfam" id="PF01602"/>
    </source>
</evidence>
<dbReference type="InterPro" id="IPR002553">
    <property type="entry name" value="Clathrin/coatomer_adapt-like_N"/>
</dbReference>
<gene>
    <name evidence="8" type="ORF">BK809_0000459</name>
</gene>
<dbReference type="EMBL" id="MSZU01000077">
    <property type="protein sequence ID" value="OMP86784.1"/>
    <property type="molecule type" value="Genomic_DNA"/>
</dbReference>
<feature type="compositionally biased region" description="Polar residues" evidence="6">
    <location>
        <begin position="10"/>
        <end position="26"/>
    </location>
</feature>
<feature type="compositionally biased region" description="Basic and acidic residues" evidence="6">
    <location>
        <begin position="775"/>
        <end position="792"/>
    </location>
</feature>
<feature type="compositionally biased region" description="Gly residues" evidence="6">
    <location>
        <begin position="794"/>
        <end position="804"/>
    </location>
</feature>
<feature type="region of interest" description="Disordered" evidence="6">
    <location>
        <begin position="834"/>
        <end position="918"/>
    </location>
</feature>
<feature type="region of interest" description="Disordered" evidence="6">
    <location>
        <begin position="624"/>
        <end position="679"/>
    </location>
</feature>
<dbReference type="SUPFAM" id="SSF48371">
    <property type="entry name" value="ARM repeat"/>
    <property type="match status" value="1"/>
</dbReference>
<evidence type="ECO:0000256" key="3">
    <source>
        <dbReference type="ARBA" id="ARBA00022448"/>
    </source>
</evidence>
<feature type="compositionally biased region" description="Gly residues" evidence="6">
    <location>
        <begin position="834"/>
        <end position="848"/>
    </location>
</feature>
<accession>A0A1S8BH22</accession>
<keyword evidence="4" id="KW-0653">Protein transport</keyword>
<proteinExistence type="inferred from homology"/>
<dbReference type="AlphaFoldDB" id="A0A1S8BH22"/>
<dbReference type="InterPro" id="IPR026739">
    <property type="entry name" value="AP_beta"/>
</dbReference>
<keyword evidence="3" id="KW-0813">Transport</keyword>
<dbReference type="Pfam" id="PF01602">
    <property type="entry name" value="Adaptin_N"/>
    <property type="match status" value="1"/>
</dbReference>
<name>A0A1S8BH22_9PEZI</name>
<dbReference type="InterPro" id="IPR011989">
    <property type="entry name" value="ARM-like"/>
</dbReference>
<reference evidence="8 9" key="1">
    <citation type="submission" date="2017-01" db="EMBL/GenBank/DDBJ databases">
        <title>Draft genome sequence of Diplodia seriata F98.1, a fungal species involved in grapevine trunk diseases.</title>
        <authorList>
            <person name="Robert-Siegwald G."/>
            <person name="Vallet J."/>
            <person name="Abou-Mansour E."/>
            <person name="Xu J."/>
            <person name="Rey P."/>
            <person name="Bertsch C."/>
            <person name="Rego C."/>
            <person name="Larignon P."/>
            <person name="Fontaine F."/>
            <person name="Lebrun M.-H."/>
        </authorList>
    </citation>
    <scope>NUCLEOTIDE SEQUENCE [LARGE SCALE GENOMIC DNA]</scope>
    <source>
        <strain evidence="8 9">F98.1</strain>
    </source>
</reference>
<feature type="compositionally biased region" description="Acidic residues" evidence="6">
    <location>
        <begin position="333"/>
        <end position="347"/>
    </location>
</feature>
<dbReference type="GO" id="GO:0006886">
    <property type="term" value="P:intracellular protein transport"/>
    <property type="evidence" value="ECO:0007669"/>
    <property type="project" value="InterPro"/>
</dbReference>
<dbReference type="Proteomes" id="UP000190776">
    <property type="component" value="Unassembled WGS sequence"/>
</dbReference>
<dbReference type="STRING" id="420778.A0A1S8BH22"/>
<evidence type="ECO:0000313" key="9">
    <source>
        <dbReference type="Proteomes" id="UP000190776"/>
    </source>
</evidence>
<dbReference type="GO" id="GO:0030123">
    <property type="term" value="C:AP-3 adaptor complex"/>
    <property type="evidence" value="ECO:0007669"/>
    <property type="project" value="UniProtKB-UniRule"/>
</dbReference>
<evidence type="ECO:0000256" key="6">
    <source>
        <dbReference type="SAM" id="MobiDB-lite"/>
    </source>
</evidence>
<evidence type="ECO:0000256" key="5">
    <source>
        <dbReference type="ARBA" id="ARBA00023136"/>
    </source>
</evidence>
<comment type="subcellular location">
    <subcellularLocation>
        <location evidence="1">Endomembrane system</location>
    </subcellularLocation>
</comment>
<sequence length="918" mass="100225">MEGGAAGQHHFSSSWSSDYCAPTSSDNPRRLPLHKSPPRPGPPGKRTTKCAPAHADVKMESMTRISSMLETARDLTLEAARDASAVRRTSARPLPADQLKKLLDSRHDREVLEGLRRVISMAYRNQHTLPFFSAVIKNIASPNIEIKKLVYIFLLHHAESEPDTALLSINTIQKSLSDSNPQVRALALRVMSGIRVPAISQIVSLGIKKGAGDMSPYVRKAAALAVPKCYRLDPNTLPQLIEYLSILLGDKQYYVAGAAVSAFLDVCPERIDLIHPHYRGLIRKLVDMDEWGQLATLRLMTIYARKCFPRRTRRVRKSNGAGKPKPTKGFYDDSSDDEEEEEAVDPSELEEIVVLDEDLELLLRSLTPLLQSRNSAVIVAVARCYLHLGTPTYLDAAVGPLVSLLRSSPDVQLIALHNAVRVCMARPEPFVRYASHLLLRGTDAPQIWRLKLEMLTLIFPHAPHHLQSLILAELAHFTGGHDAGLVREAVRAIGRCAQRTQDAQVAARCLRLLLSQISSPDARLVAEALEVVRHLIQRDPEAHRGTVVRLAKNLDTAASPAARASIIWLVGEFAGIEPADNMAADVLRILAKGFAAEAEESKLQILLLAAKVYLQHLILNPPPNPAAAEKPHVDDDGPPASTPLALPEEEGGFREYNNDVPPQAEEEEEKHHQQQHQQSHPIPLLYNHILLLTRYDTSYDLRDRARLYRALLAVPSSTELASLLLLAPKPVPHAPSPSESRAGYTLGSASLVVGDEGGVVQGTGLRGGEALLPDWVREGDEPDPRLREEKAGGTEYGGGGGGGYSSDFAPPPVKVAPAGEALDRAVKDTGGFGAGAGAGGIGGGGVGRQNGVKEKTLDDWLAEDEDDDEEEDDDDEEEEESEEDDESGEEEETDDDEEGETEEETESEDEGERGRLVK</sequence>
<dbReference type="OrthoDB" id="10254310at2759"/>
<dbReference type="PANTHER" id="PTHR11134">
    <property type="entry name" value="ADAPTOR COMPLEX SUBUNIT BETA FAMILY MEMBER"/>
    <property type="match status" value="1"/>
</dbReference>
<evidence type="ECO:0000256" key="4">
    <source>
        <dbReference type="ARBA" id="ARBA00022927"/>
    </source>
</evidence>
<comment type="similarity">
    <text evidence="2">Belongs to the adaptor complexes large subunit family.</text>
</comment>
<protein>
    <submittedName>
        <fullName evidence="8">AP-3 complex subunit beta-2</fullName>
    </submittedName>
</protein>
<evidence type="ECO:0000256" key="1">
    <source>
        <dbReference type="ARBA" id="ARBA00004308"/>
    </source>
</evidence>
<feature type="region of interest" description="Disordered" evidence="6">
    <location>
        <begin position="774"/>
        <end position="807"/>
    </location>
</feature>
<dbReference type="GO" id="GO:0012505">
    <property type="term" value="C:endomembrane system"/>
    <property type="evidence" value="ECO:0007669"/>
    <property type="project" value="UniProtKB-SubCell"/>
</dbReference>
<feature type="compositionally biased region" description="Acidic residues" evidence="6">
    <location>
        <begin position="860"/>
        <end position="911"/>
    </location>
</feature>
<dbReference type="Gene3D" id="1.25.10.10">
    <property type="entry name" value="Leucine-rich Repeat Variant"/>
    <property type="match status" value="1"/>
</dbReference>
<evidence type="ECO:0000256" key="2">
    <source>
        <dbReference type="ARBA" id="ARBA00006613"/>
    </source>
</evidence>
<dbReference type="InterPro" id="IPR016024">
    <property type="entry name" value="ARM-type_fold"/>
</dbReference>
<feature type="domain" description="Clathrin/coatomer adaptor adaptin-like N-terminal" evidence="7">
    <location>
        <begin position="97"/>
        <end position="713"/>
    </location>
</feature>
<feature type="region of interest" description="Disordered" evidence="6">
    <location>
        <begin position="314"/>
        <end position="347"/>
    </location>
</feature>
<dbReference type="GO" id="GO:0016192">
    <property type="term" value="P:vesicle-mediated transport"/>
    <property type="evidence" value="ECO:0007669"/>
    <property type="project" value="InterPro"/>
</dbReference>
<keyword evidence="5" id="KW-0472">Membrane</keyword>
<feature type="region of interest" description="Disordered" evidence="6">
    <location>
        <begin position="1"/>
        <end position="52"/>
    </location>
</feature>
<organism evidence="8 9">
    <name type="scientific">Diplodia seriata</name>
    <dbReference type="NCBI Taxonomy" id="420778"/>
    <lineage>
        <taxon>Eukaryota</taxon>
        <taxon>Fungi</taxon>
        <taxon>Dikarya</taxon>
        <taxon>Ascomycota</taxon>
        <taxon>Pezizomycotina</taxon>
        <taxon>Dothideomycetes</taxon>
        <taxon>Dothideomycetes incertae sedis</taxon>
        <taxon>Botryosphaeriales</taxon>
        <taxon>Botryosphaeriaceae</taxon>
        <taxon>Diplodia</taxon>
    </lineage>
</organism>
<evidence type="ECO:0000313" key="8">
    <source>
        <dbReference type="EMBL" id="OMP86784.1"/>
    </source>
</evidence>
<comment type="caution">
    <text evidence="8">The sequence shown here is derived from an EMBL/GenBank/DDBJ whole genome shotgun (WGS) entry which is preliminary data.</text>
</comment>